<dbReference type="SUPFAM" id="SSF52833">
    <property type="entry name" value="Thioredoxin-like"/>
    <property type="match status" value="1"/>
</dbReference>
<feature type="domain" description="Thioredoxin" evidence="3">
    <location>
        <begin position="101"/>
        <end position="240"/>
    </location>
</feature>
<dbReference type="InterPro" id="IPR036249">
    <property type="entry name" value="Thioredoxin-like_sf"/>
</dbReference>
<evidence type="ECO:0000256" key="2">
    <source>
        <dbReference type="SAM" id="MobiDB-lite"/>
    </source>
</evidence>
<evidence type="ECO:0000313" key="4">
    <source>
        <dbReference type="EMBL" id="MBD8025253.1"/>
    </source>
</evidence>
<dbReference type="RefSeq" id="WP_191705813.1">
    <property type="nucleotide sequence ID" value="NZ_JACSQA010000001.1"/>
</dbReference>
<dbReference type="PANTHER" id="PTHR42852">
    <property type="entry name" value="THIOL:DISULFIDE INTERCHANGE PROTEIN DSBE"/>
    <property type="match status" value="1"/>
</dbReference>
<dbReference type="EMBL" id="JACSQA010000001">
    <property type="protein sequence ID" value="MBD8025253.1"/>
    <property type="molecule type" value="Genomic_DNA"/>
</dbReference>
<sequence>MKKRLFSTVLTGVIVIVLFITIYSNMAESKGTTLTIDQAIQSNLLQELPSDEEGSGRENPAISYRIIEEPVMGDTEGEEGHAHNHDDNDTHEEESIQPEVRTMNKKAPDFELKTLSGETVKLSNLKGKKVFINFWATWCPPCVEEMPTIQQFYEKYAKEHNVEILSVNATDLETNKEKVKQFADKHGITFPILLDEDGNASIAYEVLTIPTSIIVNEEGVVVEQIIGPVTEELLLEKLGK</sequence>
<dbReference type="InterPro" id="IPR000866">
    <property type="entry name" value="AhpC/TSA"/>
</dbReference>
<name>A0ABR8X7F8_9BACL</name>
<keyword evidence="5" id="KW-1185">Reference proteome</keyword>
<dbReference type="Gene3D" id="3.40.30.10">
    <property type="entry name" value="Glutaredoxin"/>
    <property type="match status" value="1"/>
</dbReference>
<dbReference type="InterPro" id="IPR017937">
    <property type="entry name" value="Thioredoxin_CS"/>
</dbReference>
<dbReference type="CDD" id="cd02966">
    <property type="entry name" value="TlpA_like_family"/>
    <property type="match status" value="1"/>
</dbReference>
<dbReference type="PROSITE" id="PS51352">
    <property type="entry name" value="THIOREDOXIN_2"/>
    <property type="match status" value="1"/>
</dbReference>
<dbReference type="InterPro" id="IPR050553">
    <property type="entry name" value="Thioredoxin_ResA/DsbE_sf"/>
</dbReference>
<proteinExistence type="predicted"/>
<protein>
    <submittedName>
        <fullName evidence="4">TlpA family protein disulfide reductase</fullName>
    </submittedName>
</protein>
<evidence type="ECO:0000256" key="1">
    <source>
        <dbReference type="ARBA" id="ARBA00023157"/>
    </source>
</evidence>
<feature type="region of interest" description="Disordered" evidence="2">
    <location>
        <begin position="75"/>
        <end position="97"/>
    </location>
</feature>
<accession>A0ABR8X7F8</accession>
<feature type="compositionally biased region" description="Basic and acidic residues" evidence="2">
    <location>
        <begin position="78"/>
        <end position="88"/>
    </location>
</feature>
<dbReference type="InterPro" id="IPR013766">
    <property type="entry name" value="Thioredoxin_domain"/>
</dbReference>
<dbReference type="Proteomes" id="UP000640930">
    <property type="component" value="Unassembled WGS sequence"/>
</dbReference>
<comment type="caution">
    <text evidence="4">The sequence shown here is derived from an EMBL/GenBank/DDBJ whole genome shotgun (WGS) entry which is preliminary data.</text>
</comment>
<gene>
    <name evidence="4" type="ORF">H9636_01155</name>
</gene>
<reference evidence="4 5" key="1">
    <citation type="submission" date="2020-08" db="EMBL/GenBank/DDBJ databases">
        <title>A Genomic Blueprint of the Chicken Gut Microbiome.</title>
        <authorList>
            <person name="Gilroy R."/>
            <person name="Ravi A."/>
            <person name="Getino M."/>
            <person name="Pursley I."/>
            <person name="Horton D.L."/>
            <person name="Alikhan N.-F."/>
            <person name="Baker D."/>
            <person name="Gharbi K."/>
            <person name="Hall N."/>
            <person name="Watson M."/>
            <person name="Adriaenssens E.M."/>
            <person name="Foster-Nyarko E."/>
            <person name="Jarju S."/>
            <person name="Secka A."/>
            <person name="Antonio M."/>
            <person name="Oren A."/>
            <person name="Chaudhuri R."/>
            <person name="La Ragione R.M."/>
            <person name="Hildebrand F."/>
            <person name="Pallen M.J."/>
        </authorList>
    </citation>
    <scope>NUCLEOTIDE SEQUENCE [LARGE SCALE GENOMIC DNA]</scope>
    <source>
        <strain evidence="4 5">Re31</strain>
    </source>
</reference>
<keyword evidence="1" id="KW-1015">Disulfide bond</keyword>
<dbReference type="PANTHER" id="PTHR42852:SF1">
    <property type="entry name" value="THIOREDOXIN-LIKE PROTEIN YNEN"/>
    <property type="match status" value="1"/>
</dbReference>
<dbReference type="PROSITE" id="PS00194">
    <property type="entry name" value="THIOREDOXIN_1"/>
    <property type="match status" value="1"/>
</dbReference>
<organism evidence="4 5">
    <name type="scientific">Ureibacillus galli</name>
    <dbReference type="NCBI Taxonomy" id="2762222"/>
    <lineage>
        <taxon>Bacteria</taxon>
        <taxon>Bacillati</taxon>
        <taxon>Bacillota</taxon>
        <taxon>Bacilli</taxon>
        <taxon>Bacillales</taxon>
        <taxon>Caryophanaceae</taxon>
        <taxon>Ureibacillus</taxon>
    </lineage>
</organism>
<evidence type="ECO:0000259" key="3">
    <source>
        <dbReference type="PROSITE" id="PS51352"/>
    </source>
</evidence>
<evidence type="ECO:0000313" key="5">
    <source>
        <dbReference type="Proteomes" id="UP000640930"/>
    </source>
</evidence>
<dbReference type="Pfam" id="PF00578">
    <property type="entry name" value="AhpC-TSA"/>
    <property type="match status" value="1"/>
</dbReference>